<dbReference type="Pfam" id="PF06985">
    <property type="entry name" value="HET"/>
    <property type="match status" value="1"/>
</dbReference>
<evidence type="ECO:0000259" key="2">
    <source>
        <dbReference type="Pfam" id="PF06985"/>
    </source>
</evidence>
<dbReference type="EMBL" id="JBANMG010000005">
    <property type="protein sequence ID" value="KAK6952729.1"/>
    <property type="molecule type" value="Genomic_DNA"/>
</dbReference>
<reference evidence="4 5" key="1">
    <citation type="journal article" date="2024" name="Front Chem Biol">
        <title>Unveiling the potential of Daldinia eschscholtzii MFLUCC 19-0629 through bioactivity and bioinformatics studies for enhanced sustainable agriculture production.</title>
        <authorList>
            <person name="Brooks S."/>
            <person name="Weaver J.A."/>
            <person name="Klomchit A."/>
            <person name="Alharthi S.A."/>
            <person name="Onlamun T."/>
            <person name="Nurani R."/>
            <person name="Vong T.K."/>
            <person name="Alberti F."/>
            <person name="Greco C."/>
        </authorList>
    </citation>
    <scope>NUCLEOTIDE SEQUENCE [LARGE SCALE GENOMIC DNA]</scope>
    <source>
        <strain evidence="4">MFLUCC 19-0629</strain>
    </source>
</reference>
<protein>
    <recommendedName>
        <fullName evidence="6">Heterokaryon incompatibility domain-containing protein</fullName>
    </recommendedName>
</protein>
<dbReference type="InterPro" id="IPR010730">
    <property type="entry name" value="HET"/>
</dbReference>
<evidence type="ECO:0008006" key="6">
    <source>
        <dbReference type="Google" id="ProtNLM"/>
    </source>
</evidence>
<evidence type="ECO:0000313" key="4">
    <source>
        <dbReference type="EMBL" id="KAK6952729.1"/>
    </source>
</evidence>
<evidence type="ECO:0000256" key="1">
    <source>
        <dbReference type="SAM" id="MobiDB-lite"/>
    </source>
</evidence>
<feature type="domain" description="Heterokaryon incompatibility" evidence="2">
    <location>
        <begin position="50"/>
        <end position="142"/>
    </location>
</feature>
<dbReference type="PANTHER" id="PTHR10622">
    <property type="entry name" value="HET DOMAIN-CONTAINING PROTEIN"/>
    <property type="match status" value="1"/>
</dbReference>
<dbReference type="InterPro" id="IPR058525">
    <property type="entry name" value="DUF8212"/>
</dbReference>
<organism evidence="4 5">
    <name type="scientific">Daldinia eschscholtzii</name>
    <dbReference type="NCBI Taxonomy" id="292717"/>
    <lineage>
        <taxon>Eukaryota</taxon>
        <taxon>Fungi</taxon>
        <taxon>Dikarya</taxon>
        <taxon>Ascomycota</taxon>
        <taxon>Pezizomycotina</taxon>
        <taxon>Sordariomycetes</taxon>
        <taxon>Xylariomycetidae</taxon>
        <taxon>Xylariales</taxon>
        <taxon>Hypoxylaceae</taxon>
        <taxon>Daldinia</taxon>
    </lineage>
</organism>
<feature type="region of interest" description="Disordered" evidence="1">
    <location>
        <begin position="573"/>
        <end position="603"/>
    </location>
</feature>
<evidence type="ECO:0000313" key="5">
    <source>
        <dbReference type="Proteomes" id="UP001369815"/>
    </source>
</evidence>
<name>A0AAX6MJC5_9PEZI</name>
<dbReference type="Pfam" id="PF26640">
    <property type="entry name" value="DUF8212"/>
    <property type="match status" value="1"/>
</dbReference>
<dbReference type="PANTHER" id="PTHR10622:SF10">
    <property type="entry name" value="HET DOMAIN-CONTAINING PROTEIN"/>
    <property type="match status" value="1"/>
</dbReference>
<comment type="caution">
    <text evidence="4">The sequence shown here is derived from an EMBL/GenBank/DDBJ whole genome shotgun (WGS) entry which is preliminary data.</text>
</comment>
<feature type="compositionally biased region" description="Basic residues" evidence="1">
    <location>
        <begin position="594"/>
        <end position="603"/>
    </location>
</feature>
<keyword evidence="5" id="KW-1185">Reference proteome</keyword>
<proteinExistence type="predicted"/>
<sequence length="603" mass="68450">MSHRAILKSLRRGQQEESPTDTMRLLEAYIAKETGILKLIEKRPDKLLRYAILSHTWEDDEITFNDIESGGATYASVKTAAARESLSKLLGACTQAANDGYEYIWIDSCCIDKRSSSELSEAINSMFAWYRDADICYAFLPKAPNDLLTPEAKAKFGMNRWFTRGWTLQELLAPKDLIFFSGDWVPIGEKKFLCLLLAKITRIDYKILLGDEPLDSASIARRMSWAAQRVTTRSEDRAYSLMGIFSVNMPMLYGEGGENAFLRLQEEIMKQSDDQSLFAWVNPDSQPDTRHSLLAADPSYFLNSIDMIPYQDWEPSEPYTLTNRGLKIDLHLTALGGDQYVAALDCPVPPDYKDSTFLAIYLQKLAEHDNQYARVRAGNFGSVRTRGHLQTVYVRRNPEPPSYEGVFLHHFAQLREGPPRKIYKLVCLLSPLPRKSTLNPIPTKYSAREWVTTSWPLIYTLYRKPEQLSVALIFERRDGERLAVLIGTLSGFNVAFSACELDAEVELDTIKFAEMEALFKPTTVGRFELATHSVRVSAVPIIRSSDKYYLVDIGIESVDTTWEDIIVREVHGATTSMSKPNEEDASTTSEKGKKPSFWKRMTH</sequence>
<feature type="domain" description="DUF8212" evidence="3">
    <location>
        <begin position="259"/>
        <end position="293"/>
    </location>
</feature>
<accession>A0AAX6MJC5</accession>
<evidence type="ECO:0000259" key="3">
    <source>
        <dbReference type="Pfam" id="PF26640"/>
    </source>
</evidence>
<dbReference type="AlphaFoldDB" id="A0AAX6MJC5"/>
<gene>
    <name evidence="4" type="ORF">Daesc_005023</name>
</gene>
<dbReference type="Proteomes" id="UP001369815">
    <property type="component" value="Unassembled WGS sequence"/>
</dbReference>